<keyword evidence="1" id="KW-0812">Transmembrane</keyword>
<accession>A0A1V4EWJ6</accession>
<proteinExistence type="predicted"/>
<reference evidence="2 3" key="1">
    <citation type="submission" date="2017-02" db="EMBL/GenBank/DDBJ databases">
        <title>Draft genome of Acidibacillus ferrooxidans Huett2.</title>
        <authorList>
            <person name="Schopf S."/>
        </authorList>
    </citation>
    <scope>NUCLEOTIDE SEQUENCE [LARGE SCALE GENOMIC DNA]</scope>
    <source>
        <strain evidence="2 3">Huett2</strain>
    </source>
</reference>
<dbReference type="RefSeq" id="WP_079289837.1">
    <property type="nucleotide sequence ID" value="NZ_MWPS01000005.1"/>
</dbReference>
<dbReference type="EMBL" id="MWPS01000005">
    <property type="protein sequence ID" value="OPG17220.1"/>
    <property type="molecule type" value="Genomic_DNA"/>
</dbReference>
<evidence type="ECO:0000313" key="2">
    <source>
        <dbReference type="EMBL" id="OPG17220.1"/>
    </source>
</evidence>
<comment type="caution">
    <text evidence="2">The sequence shown here is derived from an EMBL/GenBank/DDBJ whole genome shotgun (WGS) entry which is preliminary data.</text>
</comment>
<keyword evidence="3" id="KW-1185">Reference proteome</keyword>
<feature type="transmembrane region" description="Helical" evidence="1">
    <location>
        <begin position="33"/>
        <end position="60"/>
    </location>
</feature>
<dbReference type="Proteomes" id="UP000190229">
    <property type="component" value="Unassembled WGS sequence"/>
</dbReference>
<keyword evidence="1" id="KW-1133">Transmembrane helix</keyword>
<sequence>MGLLIVLLLFFVLLALLIDLRQLLETRSVKIWAVYSLLMLIGVTLVILSLTPIHQVNLFFPIERVMRPVSQWVFQL</sequence>
<name>A0A1V4EWJ6_9BACL</name>
<gene>
    <name evidence="2" type="ORF">B2M26_02490</name>
</gene>
<protein>
    <submittedName>
        <fullName evidence="2">Uncharacterized protein</fullName>
    </submittedName>
</protein>
<evidence type="ECO:0000256" key="1">
    <source>
        <dbReference type="SAM" id="Phobius"/>
    </source>
</evidence>
<organism evidence="2 3">
    <name type="scientific">Ferroacidibacillus organovorans</name>
    <dbReference type="NCBI Taxonomy" id="1765683"/>
    <lineage>
        <taxon>Bacteria</taxon>
        <taxon>Bacillati</taxon>
        <taxon>Bacillota</taxon>
        <taxon>Bacilli</taxon>
        <taxon>Bacillales</taxon>
        <taxon>Alicyclobacillaceae</taxon>
        <taxon>Ferroacidibacillus</taxon>
    </lineage>
</organism>
<evidence type="ECO:0000313" key="3">
    <source>
        <dbReference type="Proteomes" id="UP000190229"/>
    </source>
</evidence>
<dbReference type="AlphaFoldDB" id="A0A1V4EWJ6"/>
<keyword evidence="1" id="KW-0472">Membrane</keyword>